<evidence type="ECO:0000259" key="6">
    <source>
        <dbReference type="PROSITE" id="PS50048"/>
    </source>
</evidence>
<reference evidence="7" key="1">
    <citation type="submission" date="2022-12" db="EMBL/GenBank/DDBJ databases">
        <authorList>
            <person name="Petersen C."/>
        </authorList>
    </citation>
    <scope>NUCLEOTIDE SEQUENCE</scope>
    <source>
        <strain evidence="7">IBT 29677</strain>
    </source>
</reference>
<evidence type="ECO:0000313" key="7">
    <source>
        <dbReference type="EMBL" id="KAJ5376427.1"/>
    </source>
</evidence>
<evidence type="ECO:0000256" key="2">
    <source>
        <dbReference type="ARBA" id="ARBA00023015"/>
    </source>
</evidence>
<keyword evidence="8" id="KW-1185">Reference proteome</keyword>
<dbReference type="InterPro" id="IPR036864">
    <property type="entry name" value="Zn2-C6_fun-type_DNA-bd_sf"/>
</dbReference>
<evidence type="ECO:0000256" key="4">
    <source>
        <dbReference type="ARBA" id="ARBA00023163"/>
    </source>
</evidence>
<dbReference type="InterPro" id="IPR001138">
    <property type="entry name" value="Zn2Cys6_DnaBD"/>
</dbReference>
<dbReference type="SMART" id="SM00066">
    <property type="entry name" value="GAL4"/>
    <property type="match status" value="1"/>
</dbReference>
<dbReference type="SUPFAM" id="SSF57701">
    <property type="entry name" value="Zn2/Cys6 DNA-binding domain"/>
    <property type="match status" value="1"/>
</dbReference>
<gene>
    <name evidence="7" type="ORF">N7509_013313</name>
</gene>
<keyword evidence="2" id="KW-0805">Transcription regulation</keyword>
<dbReference type="AlphaFoldDB" id="A0A9W9SE18"/>
<keyword evidence="3" id="KW-0238">DNA-binding</keyword>
<dbReference type="RefSeq" id="XP_056481457.1">
    <property type="nucleotide sequence ID" value="XM_056637950.1"/>
</dbReference>
<protein>
    <recommendedName>
        <fullName evidence="6">Zn(2)-C6 fungal-type domain-containing protein</fullName>
    </recommendedName>
</protein>
<accession>A0A9W9SE18</accession>
<dbReference type="Pfam" id="PF04082">
    <property type="entry name" value="Fungal_trans"/>
    <property type="match status" value="1"/>
</dbReference>
<evidence type="ECO:0000256" key="1">
    <source>
        <dbReference type="ARBA" id="ARBA00022723"/>
    </source>
</evidence>
<dbReference type="Pfam" id="PF00172">
    <property type="entry name" value="Zn_clus"/>
    <property type="match status" value="1"/>
</dbReference>
<dbReference type="Proteomes" id="UP001147747">
    <property type="component" value="Unassembled WGS sequence"/>
</dbReference>
<proteinExistence type="predicted"/>
<feature type="domain" description="Zn(2)-C6 fungal-type" evidence="6">
    <location>
        <begin position="33"/>
        <end position="65"/>
    </location>
</feature>
<dbReference type="PANTHER" id="PTHR47425:SF2">
    <property type="entry name" value="FARB-RELATED"/>
    <property type="match status" value="1"/>
</dbReference>
<sequence>MNSNDAEVLRNKLNRHASNAKSNKRRITRAGVACINCRRKKIRCNVQISEGTCTNCSLDDITCQTHLYGSLIVKPDSQETSDLLSCPHLNSSHDITCNVGEKEESSLHGVSIPSPRDVENGVQFLNAQFDSSKPNGLRKYLVGCFLQFIYPTFPVITFFQMAGIAGANEGNVPSCGQFVLNAFLATSIRFGDRKVLGTYGIHSKERAFDFFYSNAKVRADSHTSASQLINAQSLFPPQMNERSYAAIQGLLLMGYCETNSSQDTFFWLGMAHAVAVSLRLDNEPANIPQPERGLRKRLWWCLFSQLTLLEFTTGSAPYIQTQHATVCVLNYEDFESTIPCVLSEDVRKFANLHNGRGPLGIGNQFLNLLDFFQAQQGFSSAKFSKDLDIRWGIKAPPHRTHGACNHKQSDKDSHLAESLEAETQSCTFLPPEDDPENADLLYGMEQKLFDSIFASGENISKNERLDLYQTQDYFGDSGPANEVL</sequence>
<dbReference type="PANTHER" id="PTHR47425">
    <property type="entry name" value="FARB-RELATED"/>
    <property type="match status" value="1"/>
</dbReference>
<comment type="caution">
    <text evidence="7">The sequence shown here is derived from an EMBL/GenBank/DDBJ whole genome shotgun (WGS) entry which is preliminary data.</text>
</comment>
<dbReference type="GeneID" id="81376930"/>
<dbReference type="CDD" id="cd00067">
    <property type="entry name" value="GAL4"/>
    <property type="match status" value="1"/>
</dbReference>
<dbReference type="OrthoDB" id="5121955at2759"/>
<dbReference type="Gene3D" id="4.10.240.10">
    <property type="entry name" value="Zn(2)-C6 fungal-type DNA-binding domain"/>
    <property type="match status" value="1"/>
</dbReference>
<dbReference type="GO" id="GO:0006351">
    <property type="term" value="P:DNA-templated transcription"/>
    <property type="evidence" value="ECO:0007669"/>
    <property type="project" value="InterPro"/>
</dbReference>
<dbReference type="EMBL" id="JAPZBU010000012">
    <property type="protein sequence ID" value="KAJ5376427.1"/>
    <property type="molecule type" value="Genomic_DNA"/>
</dbReference>
<dbReference type="CDD" id="cd12148">
    <property type="entry name" value="fungal_TF_MHR"/>
    <property type="match status" value="1"/>
</dbReference>
<evidence type="ECO:0000256" key="3">
    <source>
        <dbReference type="ARBA" id="ARBA00023125"/>
    </source>
</evidence>
<keyword evidence="4" id="KW-0804">Transcription</keyword>
<evidence type="ECO:0000313" key="8">
    <source>
        <dbReference type="Proteomes" id="UP001147747"/>
    </source>
</evidence>
<name>A0A9W9SE18_9EURO</name>
<dbReference type="GO" id="GO:0008270">
    <property type="term" value="F:zinc ion binding"/>
    <property type="evidence" value="ECO:0007669"/>
    <property type="project" value="InterPro"/>
</dbReference>
<organism evidence="7 8">
    <name type="scientific">Penicillium cosmopolitanum</name>
    <dbReference type="NCBI Taxonomy" id="1131564"/>
    <lineage>
        <taxon>Eukaryota</taxon>
        <taxon>Fungi</taxon>
        <taxon>Dikarya</taxon>
        <taxon>Ascomycota</taxon>
        <taxon>Pezizomycotina</taxon>
        <taxon>Eurotiomycetes</taxon>
        <taxon>Eurotiomycetidae</taxon>
        <taxon>Eurotiales</taxon>
        <taxon>Aspergillaceae</taxon>
        <taxon>Penicillium</taxon>
    </lineage>
</organism>
<dbReference type="PROSITE" id="PS50048">
    <property type="entry name" value="ZN2_CY6_FUNGAL_2"/>
    <property type="match status" value="1"/>
</dbReference>
<dbReference type="PROSITE" id="PS00463">
    <property type="entry name" value="ZN2_CY6_FUNGAL_1"/>
    <property type="match status" value="1"/>
</dbReference>
<dbReference type="GO" id="GO:0003677">
    <property type="term" value="F:DNA binding"/>
    <property type="evidence" value="ECO:0007669"/>
    <property type="project" value="UniProtKB-KW"/>
</dbReference>
<dbReference type="InterPro" id="IPR007219">
    <property type="entry name" value="XnlR_reg_dom"/>
</dbReference>
<dbReference type="InterPro" id="IPR052761">
    <property type="entry name" value="Fungal_Detox/Toxin_TFs"/>
</dbReference>
<keyword evidence="5" id="KW-0539">Nucleus</keyword>
<keyword evidence="1" id="KW-0479">Metal-binding</keyword>
<evidence type="ECO:0000256" key="5">
    <source>
        <dbReference type="ARBA" id="ARBA00023242"/>
    </source>
</evidence>
<dbReference type="GO" id="GO:0000981">
    <property type="term" value="F:DNA-binding transcription factor activity, RNA polymerase II-specific"/>
    <property type="evidence" value="ECO:0007669"/>
    <property type="project" value="InterPro"/>
</dbReference>
<reference evidence="7" key="2">
    <citation type="journal article" date="2023" name="IMA Fungus">
        <title>Comparative genomic study of the Penicillium genus elucidates a diverse pangenome and 15 lateral gene transfer events.</title>
        <authorList>
            <person name="Petersen C."/>
            <person name="Sorensen T."/>
            <person name="Nielsen M.R."/>
            <person name="Sondergaard T.E."/>
            <person name="Sorensen J.L."/>
            <person name="Fitzpatrick D.A."/>
            <person name="Frisvad J.C."/>
            <person name="Nielsen K.L."/>
        </authorList>
    </citation>
    <scope>NUCLEOTIDE SEQUENCE</scope>
    <source>
        <strain evidence="7">IBT 29677</strain>
    </source>
</reference>